<dbReference type="GO" id="GO:0009055">
    <property type="term" value="F:electron transfer activity"/>
    <property type="evidence" value="ECO:0007669"/>
    <property type="project" value="InterPro"/>
</dbReference>
<evidence type="ECO:0000313" key="8">
    <source>
        <dbReference type="Proteomes" id="UP000244904"/>
    </source>
</evidence>
<reference evidence="8" key="1">
    <citation type="submission" date="2018-03" db="EMBL/GenBank/DDBJ databases">
        <authorList>
            <person name="Rodrigo-Torres L."/>
            <person name="Arahal R. D."/>
            <person name="Lucena T."/>
        </authorList>
    </citation>
    <scope>NUCLEOTIDE SEQUENCE [LARGE SCALE GENOMIC DNA]</scope>
    <source>
        <strain evidence="8">CECT 8871</strain>
    </source>
</reference>
<evidence type="ECO:0000256" key="2">
    <source>
        <dbReference type="ARBA" id="ARBA00022723"/>
    </source>
</evidence>
<keyword evidence="5" id="KW-0732">Signal</keyword>
<dbReference type="EMBL" id="OMOJ01000016">
    <property type="protein sequence ID" value="SPF81903.1"/>
    <property type="molecule type" value="Genomic_DNA"/>
</dbReference>
<keyword evidence="8" id="KW-1185">Reference proteome</keyword>
<dbReference type="AlphaFoldDB" id="A0A2R8B0W4"/>
<keyword evidence="3 4" id="KW-0408">Iron</keyword>
<accession>A0A2R8B0W4</accession>
<evidence type="ECO:0000256" key="3">
    <source>
        <dbReference type="ARBA" id="ARBA00023004"/>
    </source>
</evidence>
<feature type="chain" id="PRO_5015335417" description="Cytochrome c domain-containing protein" evidence="5">
    <location>
        <begin position="20"/>
        <end position="139"/>
    </location>
</feature>
<dbReference type="Proteomes" id="UP000244904">
    <property type="component" value="Unassembled WGS sequence"/>
</dbReference>
<evidence type="ECO:0000256" key="1">
    <source>
        <dbReference type="ARBA" id="ARBA00022617"/>
    </source>
</evidence>
<dbReference type="GO" id="GO:0046872">
    <property type="term" value="F:metal ion binding"/>
    <property type="evidence" value="ECO:0007669"/>
    <property type="project" value="UniProtKB-KW"/>
</dbReference>
<protein>
    <recommendedName>
        <fullName evidence="6">Cytochrome c domain-containing protein</fullName>
    </recommendedName>
</protein>
<sequence length="139" mass="14500">MGMKFAAFAALGLGLGLVACTEAEMPGPSDGQALFMNYCAACHGPTGNGKGPMAEGLNQAPKDLTLIAARHGGTFPRAKIMSIIDGYARSDQSLPGMPEFGALLESDLVPFDSGDGKLTPTPRNLVAILEYLETIQVSR</sequence>
<dbReference type="PROSITE" id="PS51257">
    <property type="entry name" value="PROKAR_LIPOPROTEIN"/>
    <property type="match status" value="1"/>
</dbReference>
<dbReference type="GO" id="GO:0020037">
    <property type="term" value="F:heme binding"/>
    <property type="evidence" value="ECO:0007669"/>
    <property type="project" value="InterPro"/>
</dbReference>
<dbReference type="Gene3D" id="1.10.760.10">
    <property type="entry name" value="Cytochrome c-like domain"/>
    <property type="match status" value="1"/>
</dbReference>
<dbReference type="RefSeq" id="WP_306418462.1">
    <property type="nucleotide sequence ID" value="NZ_OMOJ01000016.1"/>
</dbReference>
<name>A0A2R8B0W4_9RHOB</name>
<feature type="domain" description="Cytochrome c" evidence="6">
    <location>
        <begin position="26"/>
        <end position="136"/>
    </location>
</feature>
<dbReference type="PROSITE" id="PS51007">
    <property type="entry name" value="CYTC"/>
    <property type="match status" value="1"/>
</dbReference>
<dbReference type="SUPFAM" id="SSF46626">
    <property type="entry name" value="Cytochrome c"/>
    <property type="match status" value="1"/>
</dbReference>
<feature type="signal peptide" evidence="5">
    <location>
        <begin position="1"/>
        <end position="19"/>
    </location>
</feature>
<evidence type="ECO:0000259" key="6">
    <source>
        <dbReference type="PROSITE" id="PS51007"/>
    </source>
</evidence>
<keyword evidence="2 4" id="KW-0479">Metal-binding</keyword>
<dbReference type="InterPro" id="IPR036909">
    <property type="entry name" value="Cyt_c-like_dom_sf"/>
</dbReference>
<organism evidence="7 8">
    <name type="scientific">Pseudoprimorskyibacter insulae</name>
    <dbReference type="NCBI Taxonomy" id="1695997"/>
    <lineage>
        <taxon>Bacteria</taxon>
        <taxon>Pseudomonadati</taxon>
        <taxon>Pseudomonadota</taxon>
        <taxon>Alphaproteobacteria</taxon>
        <taxon>Rhodobacterales</taxon>
        <taxon>Paracoccaceae</taxon>
        <taxon>Pseudoprimorskyibacter</taxon>
    </lineage>
</organism>
<evidence type="ECO:0000256" key="5">
    <source>
        <dbReference type="SAM" id="SignalP"/>
    </source>
</evidence>
<gene>
    <name evidence="7" type="ORF">PRI8871_03729</name>
</gene>
<dbReference type="Pfam" id="PF00034">
    <property type="entry name" value="Cytochrom_C"/>
    <property type="match status" value="1"/>
</dbReference>
<evidence type="ECO:0000313" key="7">
    <source>
        <dbReference type="EMBL" id="SPF81903.1"/>
    </source>
</evidence>
<proteinExistence type="predicted"/>
<evidence type="ECO:0000256" key="4">
    <source>
        <dbReference type="PROSITE-ProRule" id="PRU00433"/>
    </source>
</evidence>
<keyword evidence="1 4" id="KW-0349">Heme</keyword>
<dbReference type="InterPro" id="IPR009056">
    <property type="entry name" value="Cyt_c-like_dom"/>
</dbReference>